<keyword evidence="1" id="KW-0472">Membrane</keyword>
<name>A0A6A6C3F4_ZASCE</name>
<dbReference type="RefSeq" id="XP_033661707.1">
    <property type="nucleotide sequence ID" value="XM_033809144.1"/>
</dbReference>
<feature type="transmembrane region" description="Helical" evidence="1">
    <location>
        <begin position="20"/>
        <end position="43"/>
    </location>
</feature>
<protein>
    <submittedName>
        <fullName evidence="2">Uncharacterized protein</fullName>
    </submittedName>
</protein>
<evidence type="ECO:0000256" key="1">
    <source>
        <dbReference type="SAM" id="Phobius"/>
    </source>
</evidence>
<accession>A0A6A6C3F4</accession>
<dbReference type="Proteomes" id="UP000799537">
    <property type="component" value="Unassembled WGS sequence"/>
</dbReference>
<dbReference type="AlphaFoldDB" id="A0A6A6C3F4"/>
<feature type="transmembrane region" description="Helical" evidence="1">
    <location>
        <begin position="94"/>
        <end position="114"/>
    </location>
</feature>
<dbReference type="GeneID" id="54562416"/>
<organism evidence="2 3">
    <name type="scientific">Zasmidium cellare ATCC 36951</name>
    <dbReference type="NCBI Taxonomy" id="1080233"/>
    <lineage>
        <taxon>Eukaryota</taxon>
        <taxon>Fungi</taxon>
        <taxon>Dikarya</taxon>
        <taxon>Ascomycota</taxon>
        <taxon>Pezizomycotina</taxon>
        <taxon>Dothideomycetes</taxon>
        <taxon>Dothideomycetidae</taxon>
        <taxon>Mycosphaerellales</taxon>
        <taxon>Mycosphaerellaceae</taxon>
        <taxon>Zasmidium</taxon>
    </lineage>
</organism>
<keyword evidence="1" id="KW-0812">Transmembrane</keyword>
<feature type="transmembrane region" description="Helical" evidence="1">
    <location>
        <begin position="55"/>
        <end position="74"/>
    </location>
</feature>
<keyword evidence="3" id="KW-1185">Reference proteome</keyword>
<reference evidence="2" key="1">
    <citation type="journal article" date="2020" name="Stud. Mycol.">
        <title>101 Dothideomycetes genomes: a test case for predicting lifestyles and emergence of pathogens.</title>
        <authorList>
            <person name="Haridas S."/>
            <person name="Albert R."/>
            <person name="Binder M."/>
            <person name="Bloem J."/>
            <person name="Labutti K."/>
            <person name="Salamov A."/>
            <person name="Andreopoulos B."/>
            <person name="Baker S."/>
            <person name="Barry K."/>
            <person name="Bills G."/>
            <person name="Bluhm B."/>
            <person name="Cannon C."/>
            <person name="Castanera R."/>
            <person name="Culley D."/>
            <person name="Daum C."/>
            <person name="Ezra D."/>
            <person name="Gonzalez J."/>
            <person name="Henrissat B."/>
            <person name="Kuo A."/>
            <person name="Liang C."/>
            <person name="Lipzen A."/>
            <person name="Lutzoni F."/>
            <person name="Magnuson J."/>
            <person name="Mondo S."/>
            <person name="Nolan M."/>
            <person name="Ohm R."/>
            <person name="Pangilinan J."/>
            <person name="Park H.-J."/>
            <person name="Ramirez L."/>
            <person name="Alfaro M."/>
            <person name="Sun H."/>
            <person name="Tritt A."/>
            <person name="Yoshinaga Y."/>
            <person name="Zwiers L.-H."/>
            <person name="Turgeon B."/>
            <person name="Goodwin S."/>
            <person name="Spatafora J."/>
            <person name="Crous P."/>
            <person name="Grigoriev I."/>
        </authorList>
    </citation>
    <scope>NUCLEOTIDE SEQUENCE</scope>
    <source>
        <strain evidence="2">ATCC 36951</strain>
    </source>
</reference>
<proteinExistence type="predicted"/>
<keyword evidence="1" id="KW-1133">Transmembrane helix</keyword>
<gene>
    <name evidence="2" type="ORF">M409DRAFT_28697</name>
</gene>
<sequence length="133" mass="14024">MPTFPTDTSLASTAYTVLLISYYLLLLAASFALAMALPVATFHLGRLLAGLHFDLGHPGSLVVMFVAFLMYSVLCGLGPEGGEQLRWVLVNVPFGLGVLCAVCLGVWAVGLGVWRGVEGVLGRGREEGKVKGS</sequence>
<evidence type="ECO:0000313" key="3">
    <source>
        <dbReference type="Proteomes" id="UP000799537"/>
    </source>
</evidence>
<dbReference type="EMBL" id="ML993623">
    <property type="protein sequence ID" value="KAF2160818.1"/>
    <property type="molecule type" value="Genomic_DNA"/>
</dbReference>
<evidence type="ECO:0000313" key="2">
    <source>
        <dbReference type="EMBL" id="KAF2160818.1"/>
    </source>
</evidence>